<keyword evidence="2" id="KW-0813">Transport</keyword>
<dbReference type="InterPro" id="IPR052714">
    <property type="entry name" value="MFS_Exporter"/>
</dbReference>
<dbReference type="PANTHER" id="PTHR23531">
    <property type="entry name" value="QUINOLENE RESISTANCE PROTEIN NORA"/>
    <property type="match status" value="1"/>
</dbReference>
<dbReference type="Pfam" id="PF07690">
    <property type="entry name" value="MFS_1"/>
    <property type="match status" value="1"/>
</dbReference>
<feature type="transmembrane region" description="Helical" evidence="6">
    <location>
        <begin position="166"/>
        <end position="186"/>
    </location>
</feature>
<sequence length="388" mass="42502">MTENKIWTKDFISLAIVNLFVFMSFYTLLTTLPLFVMNEWNGSEAEGGMVVTAMLLAAILLRPFSGTILSKYGKTKVLLISNICFAITMVVYIWIDSYYALLLLRFVHGFSFAIVTTATSALAADIIPAAKRGEGLGYFTMSMNLAIVLGPFFGLSLIQITSYNNLFIILSIFAILSVLSTFLLKVEHPPEQEVTPFNWKELLERPVLPIAAIGLLISFAYASIVSFISVFASARGLDQVSSYFFAVFAITMLSTRPFLGKQFDLRGPRAVIIPCMLLFAAGFVLLSVAHNSFTFLLAAGVIGIGYGSLLPFFLSISVSKVSLSRSGHATATFLTLYDAGIAIGSSVLGVVASMLGFTQMFILLAVFVCMIIWIFSIYMKWSAKQVTE</sequence>
<feature type="transmembrane region" description="Helical" evidence="6">
    <location>
        <begin position="77"/>
        <end position="95"/>
    </location>
</feature>
<keyword evidence="5 6" id="KW-0472">Membrane</keyword>
<dbReference type="SUPFAM" id="SSF103473">
    <property type="entry name" value="MFS general substrate transporter"/>
    <property type="match status" value="1"/>
</dbReference>
<comment type="subcellular location">
    <subcellularLocation>
        <location evidence="1">Cell membrane</location>
        <topology evidence="1">Multi-pass membrane protein</topology>
    </subcellularLocation>
</comment>
<dbReference type="CDD" id="cd17489">
    <property type="entry name" value="MFS_YfcJ_like"/>
    <property type="match status" value="1"/>
</dbReference>
<name>A0ABY4GPY0_9BACI</name>
<keyword evidence="4 6" id="KW-1133">Transmembrane helix</keyword>
<evidence type="ECO:0000313" key="8">
    <source>
        <dbReference type="EMBL" id="UOQ86410.1"/>
    </source>
</evidence>
<feature type="transmembrane region" description="Helical" evidence="6">
    <location>
        <begin position="271"/>
        <end position="289"/>
    </location>
</feature>
<evidence type="ECO:0000259" key="7">
    <source>
        <dbReference type="PROSITE" id="PS50850"/>
    </source>
</evidence>
<dbReference type="Proteomes" id="UP000831537">
    <property type="component" value="Chromosome"/>
</dbReference>
<feature type="transmembrane region" description="Helical" evidence="6">
    <location>
        <begin position="47"/>
        <end position="65"/>
    </location>
</feature>
<dbReference type="Gene3D" id="1.20.1250.20">
    <property type="entry name" value="MFS general substrate transporter like domains"/>
    <property type="match status" value="1"/>
</dbReference>
<evidence type="ECO:0000256" key="3">
    <source>
        <dbReference type="ARBA" id="ARBA00022692"/>
    </source>
</evidence>
<feature type="transmembrane region" description="Helical" evidence="6">
    <location>
        <begin position="240"/>
        <end position="259"/>
    </location>
</feature>
<proteinExistence type="predicted"/>
<feature type="transmembrane region" description="Helical" evidence="6">
    <location>
        <begin position="12"/>
        <end position="35"/>
    </location>
</feature>
<dbReference type="PROSITE" id="PS50850">
    <property type="entry name" value="MFS"/>
    <property type="match status" value="1"/>
</dbReference>
<feature type="transmembrane region" description="Helical" evidence="6">
    <location>
        <begin position="335"/>
        <end position="355"/>
    </location>
</feature>
<keyword evidence="9" id="KW-1185">Reference proteome</keyword>
<feature type="transmembrane region" description="Helical" evidence="6">
    <location>
        <begin position="295"/>
        <end position="314"/>
    </location>
</feature>
<dbReference type="InterPro" id="IPR036259">
    <property type="entry name" value="MFS_trans_sf"/>
</dbReference>
<dbReference type="RefSeq" id="WP_244746755.1">
    <property type="nucleotide sequence ID" value="NZ_CP095071.1"/>
</dbReference>
<evidence type="ECO:0000256" key="2">
    <source>
        <dbReference type="ARBA" id="ARBA00022448"/>
    </source>
</evidence>
<dbReference type="InterPro" id="IPR011701">
    <property type="entry name" value="MFS"/>
</dbReference>
<gene>
    <name evidence="8" type="ORF">MUN87_05855</name>
</gene>
<feature type="transmembrane region" description="Helical" evidence="6">
    <location>
        <begin position="361"/>
        <end position="379"/>
    </location>
</feature>
<feature type="domain" description="Major facilitator superfamily (MFS) profile" evidence="7">
    <location>
        <begin position="10"/>
        <end position="384"/>
    </location>
</feature>
<accession>A0ABY4GPY0</accession>
<evidence type="ECO:0000256" key="1">
    <source>
        <dbReference type="ARBA" id="ARBA00004651"/>
    </source>
</evidence>
<dbReference type="InterPro" id="IPR020846">
    <property type="entry name" value="MFS_dom"/>
</dbReference>
<keyword evidence="3 6" id="KW-0812">Transmembrane</keyword>
<dbReference type="EMBL" id="CP095071">
    <property type="protein sequence ID" value="UOQ86410.1"/>
    <property type="molecule type" value="Genomic_DNA"/>
</dbReference>
<evidence type="ECO:0000256" key="4">
    <source>
        <dbReference type="ARBA" id="ARBA00022989"/>
    </source>
</evidence>
<evidence type="ECO:0000256" key="6">
    <source>
        <dbReference type="SAM" id="Phobius"/>
    </source>
</evidence>
<dbReference type="PANTHER" id="PTHR23531:SF2">
    <property type="entry name" value="PERMEASE"/>
    <property type="match status" value="1"/>
</dbReference>
<feature type="transmembrane region" description="Helical" evidence="6">
    <location>
        <begin position="101"/>
        <end position="124"/>
    </location>
</feature>
<reference evidence="8 9" key="1">
    <citation type="submission" date="2022-04" db="EMBL/GenBank/DDBJ databases">
        <title>Gracilibacillus sp. isolated from saltern.</title>
        <authorList>
            <person name="Won M."/>
            <person name="Lee C.-M."/>
            <person name="Woen H.-Y."/>
            <person name="Kwon S.-W."/>
        </authorList>
    </citation>
    <scope>NUCLEOTIDE SEQUENCE [LARGE SCALE GENOMIC DNA]</scope>
    <source>
        <strain evidence="8 9">SSPM10-3</strain>
    </source>
</reference>
<evidence type="ECO:0000313" key="9">
    <source>
        <dbReference type="Proteomes" id="UP000831537"/>
    </source>
</evidence>
<organism evidence="8 9">
    <name type="scientific">Gracilibacillus salinarum</name>
    <dbReference type="NCBI Taxonomy" id="2932255"/>
    <lineage>
        <taxon>Bacteria</taxon>
        <taxon>Bacillati</taxon>
        <taxon>Bacillota</taxon>
        <taxon>Bacilli</taxon>
        <taxon>Bacillales</taxon>
        <taxon>Bacillaceae</taxon>
        <taxon>Gracilibacillus</taxon>
    </lineage>
</organism>
<feature type="transmembrane region" description="Helical" evidence="6">
    <location>
        <begin position="136"/>
        <end position="160"/>
    </location>
</feature>
<feature type="transmembrane region" description="Helical" evidence="6">
    <location>
        <begin position="207"/>
        <end position="234"/>
    </location>
</feature>
<evidence type="ECO:0000256" key="5">
    <source>
        <dbReference type="ARBA" id="ARBA00023136"/>
    </source>
</evidence>
<protein>
    <submittedName>
        <fullName evidence="8">MFS transporter</fullName>
    </submittedName>
</protein>